<keyword evidence="1" id="KW-1133">Transmembrane helix</keyword>
<feature type="transmembrane region" description="Helical" evidence="1">
    <location>
        <begin position="65"/>
        <end position="84"/>
    </location>
</feature>
<proteinExistence type="predicted"/>
<dbReference type="PANTHER" id="PTHR36974:SF1">
    <property type="entry name" value="DOXX FAMILY MEMBRANE PROTEIN"/>
    <property type="match status" value="1"/>
</dbReference>
<feature type="transmembrane region" description="Helical" evidence="1">
    <location>
        <begin position="96"/>
        <end position="117"/>
    </location>
</feature>
<reference evidence="2 3" key="1">
    <citation type="submission" date="2024-02" db="EMBL/GenBank/DDBJ databases">
        <title>A Gaetbulibacter species isolated from tidal flats and genomic insights of their niches.</title>
        <authorList>
            <person name="Ye Y."/>
        </authorList>
    </citation>
    <scope>NUCLEOTIDE SEQUENCE [LARGE SCALE GENOMIC DNA]</scope>
    <source>
        <strain evidence="2 3">KEM-8</strain>
    </source>
</reference>
<evidence type="ECO:0000256" key="1">
    <source>
        <dbReference type="SAM" id="Phobius"/>
    </source>
</evidence>
<protein>
    <recommendedName>
        <fullName evidence="4">DoxX family protein</fullName>
    </recommendedName>
</protein>
<gene>
    <name evidence="2" type="ORF">V8G56_05645</name>
</gene>
<dbReference type="EMBL" id="JBAWKC010000001">
    <property type="protein sequence ID" value="MFH6768209.1"/>
    <property type="molecule type" value="Genomic_DNA"/>
</dbReference>
<sequence length="119" mass="13805">MAYPWHLYFMALIYIVAGINHFINPKIYLRIMPKYLPYHKVLIDLSGLFEIALGISVCIPSLKNASIYGIITMLIVFLLVHVYMLSGKKASAGIPLWILIIRIPIQFGLIYWAYWYLKL</sequence>
<accession>A0ABW7MNK2</accession>
<keyword evidence="1" id="KW-0472">Membrane</keyword>
<keyword evidence="1" id="KW-0812">Transmembrane</keyword>
<dbReference type="Proteomes" id="UP001610104">
    <property type="component" value="Unassembled WGS sequence"/>
</dbReference>
<evidence type="ECO:0000313" key="3">
    <source>
        <dbReference type="Proteomes" id="UP001610104"/>
    </source>
</evidence>
<evidence type="ECO:0008006" key="4">
    <source>
        <dbReference type="Google" id="ProtNLM"/>
    </source>
</evidence>
<comment type="caution">
    <text evidence="2">The sequence shown here is derived from an EMBL/GenBank/DDBJ whole genome shotgun (WGS) entry which is preliminary data.</text>
</comment>
<evidence type="ECO:0000313" key="2">
    <source>
        <dbReference type="EMBL" id="MFH6768209.1"/>
    </source>
</evidence>
<name>A0ABW7MNK2_9FLAO</name>
<organism evidence="2 3">
    <name type="scientific">Gaetbulibacter aquiaggeris</name>
    <dbReference type="NCBI Taxonomy" id="1735373"/>
    <lineage>
        <taxon>Bacteria</taxon>
        <taxon>Pseudomonadati</taxon>
        <taxon>Bacteroidota</taxon>
        <taxon>Flavobacteriia</taxon>
        <taxon>Flavobacteriales</taxon>
        <taxon>Flavobacteriaceae</taxon>
        <taxon>Gaetbulibacter</taxon>
    </lineage>
</organism>
<dbReference type="RefSeq" id="WP_395437449.1">
    <property type="nucleotide sequence ID" value="NZ_JBAWKC010000001.1"/>
</dbReference>
<dbReference type="PANTHER" id="PTHR36974">
    <property type="entry name" value="MEMBRANE PROTEIN-RELATED"/>
    <property type="match status" value="1"/>
</dbReference>
<feature type="transmembrane region" description="Helical" evidence="1">
    <location>
        <begin position="6"/>
        <end position="29"/>
    </location>
</feature>
<keyword evidence="3" id="KW-1185">Reference proteome</keyword>